<dbReference type="SMART" id="SM00855">
    <property type="entry name" value="PGAM"/>
    <property type="match status" value="1"/>
</dbReference>
<evidence type="ECO:0000256" key="1">
    <source>
        <dbReference type="SAM" id="MobiDB-lite"/>
    </source>
</evidence>
<dbReference type="GO" id="GO:0005737">
    <property type="term" value="C:cytoplasm"/>
    <property type="evidence" value="ECO:0007669"/>
    <property type="project" value="TreeGrafter"/>
</dbReference>
<gene>
    <name evidence="2" type="ORF">E3202_05330</name>
</gene>
<dbReference type="GO" id="GO:0016791">
    <property type="term" value="F:phosphatase activity"/>
    <property type="evidence" value="ECO:0007669"/>
    <property type="project" value="TreeGrafter"/>
</dbReference>
<dbReference type="Gene3D" id="3.40.50.1240">
    <property type="entry name" value="Phosphoglycerate mutase-like"/>
    <property type="match status" value="1"/>
</dbReference>
<reference evidence="2 3" key="1">
    <citation type="submission" date="2019-03" db="EMBL/GenBank/DDBJ databases">
        <title>The complete genome sequence of Neokomagataea sp. Jb2 NBRC113641.</title>
        <authorList>
            <person name="Chua K.-O."/>
            <person name="Chan K.-G."/>
            <person name="See-Too W.-S."/>
        </authorList>
    </citation>
    <scope>NUCLEOTIDE SEQUENCE [LARGE SCALE GENOMIC DNA]</scope>
    <source>
        <strain evidence="2 3">Jb2</strain>
    </source>
</reference>
<dbReference type="PANTHER" id="PTHR48100:SF1">
    <property type="entry name" value="HISTIDINE PHOSPHATASE FAMILY PROTEIN-RELATED"/>
    <property type="match status" value="1"/>
</dbReference>
<proteinExistence type="predicted"/>
<dbReference type="PANTHER" id="PTHR48100">
    <property type="entry name" value="BROAD-SPECIFICITY PHOSPHATASE YOR283W-RELATED"/>
    <property type="match status" value="1"/>
</dbReference>
<dbReference type="Pfam" id="PF00300">
    <property type="entry name" value="His_Phos_1"/>
    <property type="match status" value="1"/>
</dbReference>
<feature type="compositionally biased region" description="Basic residues" evidence="1">
    <location>
        <begin position="250"/>
        <end position="260"/>
    </location>
</feature>
<dbReference type="InterPro" id="IPR029033">
    <property type="entry name" value="His_PPase_superfam"/>
</dbReference>
<comment type="caution">
    <text evidence="2">The sequence shown here is derived from an EMBL/GenBank/DDBJ whole genome shotgun (WGS) entry which is preliminary data.</text>
</comment>
<dbReference type="EMBL" id="SORZ01000002">
    <property type="protein sequence ID" value="TPW33990.1"/>
    <property type="molecule type" value="Genomic_DNA"/>
</dbReference>
<evidence type="ECO:0000313" key="2">
    <source>
        <dbReference type="EMBL" id="TPW33990.1"/>
    </source>
</evidence>
<name>A0A506UKY9_9PROT</name>
<dbReference type="RefSeq" id="WP_165600682.1">
    <property type="nucleotide sequence ID" value="NZ_SORZ01000002.1"/>
</dbReference>
<dbReference type="InterPro" id="IPR050275">
    <property type="entry name" value="PGM_Phosphatase"/>
</dbReference>
<dbReference type="InterPro" id="IPR013078">
    <property type="entry name" value="His_Pase_superF_clade-1"/>
</dbReference>
<dbReference type="CDD" id="cd07067">
    <property type="entry name" value="HP_PGM_like"/>
    <property type="match status" value="1"/>
</dbReference>
<accession>A0A506UKY9</accession>
<feature type="region of interest" description="Disordered" evidence="1">
    <location>
        <begin position="240"/>
        <end position="260"/>
    </location>
</feature>
<dbReference type="SUPFAM" id="SSF53254">
    <property type="entry name" value="Phosphoglycerate mutase-like"/>
    <property type="match status" value="1"/>
</dbReference>
<organism evidence="2 3">
    <name type="scientific">Oecophyllibacter saccharovorans</name>
    <dbReference type="NCBI Taxonomy" id="2558360"/>
    <lineage>
        <taxon>Bacteria</taxon>
        <taxon>Pseudomonadati</taxon>
        <taxon>Pseudomonadota</taxon>
        <taxon>Alphaproteobacteria</taxon>
        <taxon>Acetobacterales</taxon>
        <taxon>Acetobacteraceae</taxon>
        <taxon>Oecophyllibacter</taxon>
    </lineage>
</organism>
<keyword evidence="3" id="KW-1185">Reference proteome</keyword>
<dbReference type="Proteomes" id="UP000315037">
    <property type="component" value="Unassembled WGS sequence"/>
</dbReference>
<sequence length="260" mass="28406">MPVDSDTPGITPDISQDHFLDGPGLEAGVTRFWLVRHGVVEEGARQTLYGTLDVPLCAPTLQTHGTALASLAEMLPRDTLWLTSPLQRARETGRAVQKAGHFTHSLQVEPAFIEQSLGSWNGVPHRDFHAYRQQEAHPFWSLCATEKPPGGESMVEVCERVGAALTRLADTHEGQDIVVFSHGGAIRMALAFALAIRPENALRFTIQNLSVTIIERLEGEWRVVCVNVLPDFGPDFAPPFSVAEAPQDRRSRKKGSGTAG</sequence>
<evidence type="ECO:0000313" key="3">
    <source>
        <dbReference type="Proteomes" id="UP000315037"/>
    </source>
</evidence>
<protein>
    <submittedName>
        <fullName evidence="2">Histidine phosphatase family protein</fullName>
    </submittedName>
</protein>
<dbReference type="AlphaFoldDB" id="A0A506UKY9"/>